<dbReference type="RefSeq" id="YP_009313074.1">
    <property type="nucleotide sequence ID" value="NC_031655.1"/>
</dbReference>
<feature type="transmembrane region" description="Helical" evidence="1">
    <location>
        <begin position="12"/>
        <end position="33"/>
    </location>
</feature>
<name>A0A1G4NRQ0_9FLOR</name>
<evidence type="ECO:0008006" key="3">
    <source>
        <dbReference type="Google" id="ProtNLM"/>
    </source>
</evidence>
<gene>
    <name evidence="2" type="primary">ORF_4</name>
    <name evidence="2" type="ORF">BQ776_102</name>
</gene>
<dbReference type="AlphaFoldDB" id="A0A1G4NRQ0"/>
<reference evidence="2" key="2">
    <citation type="submission" date="2016-10" db="EMBL/GenBank/DDBJ databases">
        <authorList>
            <person name="de Groot N.N."/>
        </authorList>
    </citation>
    <scope>NUCLEOTIDE SEQUENCE</scope>
    <source>
        <strain evidence="2">J.0258</strain>
    </source>
</reference>
<keyword evidence="1" id="KW-0472">Membrane</keyword>
<keyword evidence="2" id="KW-0934">Plastid</keyword>
<reference evidence="2" key="1">
    <citation type="submission" date="2016-10" db="EMBL/GenBank/DDBJ databases">
        <title>Chloroplast genomes as a tool to resolve red algal phylogenies: a case study in the Nemaliales.</title>
        <authorList>
            <person name="Costa J.F."/>
            <person name="Lin S.M."/>
            <person name="Macaya E.C."/>
            <person name="Fernandez-Garcia C."/>
            <person name="Verbruggen H."/>
        </authorList>
    </citation>
    <scope>NUCLEOTIDE SEQUENCE</scope>
    <source>
        <strain evidence="2">J.0258</strain>
    </source>
</reference>
<dbReference type="Gene3D" id="3.10.20.310">
    <property type="entry name" value="membrane protein fhac"/>
    <property type="match status" value="1"/>
</dbReference>
<protein>
    <recommendedName>
        <fullName evidence="3">POTRA domain-containing protein</fullName>
    </recommendedName>
</protein>
<dbReference type="EMBL" id="LT622863">
    <property type="protein sequence ID" value="SCW21328.1"/>
    <property type="molecule type" value="Genomic_DNA"/>
</dbReference>
<organism evidence="2">
    <name type="scientific">Dermonema virens</name>
    <dbReference type="NCBI Taxonomy" id="1077399"/>
    <lineage>
        <taxon>Eukaryota</taxon>
        <taxon>Rhodophyta</taxon>
        <taxon>Florideophyceae</taxon>
        <taxon>Nemaliophycidae</taxon>
        <taxon>Nemaliales</taxon>
        <taxon>Liagoraceae</taxon>
        <taxon>Dermonema</taxon>
    </lineage>
</organism>
<dbReference type="GeneID" id="30000176"/>
<keyword evidence="1" id="KW-1133">Transmembrane helix</keyword>
<proteinExistence type="predicted"/>
<sequence>MRKAHYLILQNILVFLTLALYHIFIGLFFLSQYQHRKGYYLKSSLALAFQISCINNKPIGNNTVFSQEILVNGLNNTITRNRVLNLLNMHCISNSKKVINSADLNILFKRIQSSGLFKRVTINVYMKGHHQLVYFTLQPNPILKTITIYDYKNKLIGLEQVRATLGDQLGQPISFSFIQQKIILIKQLYIKRGFTEIHIKVKYDKYNLTNINIEIFEKLVNKISVSVKTYDNRYIHINNKVLSLWLKELLQVSINSPLNIHNLEQGLNKLQTKKMVEKCNYRIRSHNNGIVVNLSITPRSNRSIHLFSRKTVLNRYFSEFINSLLHYSSNNYLTERNLFYSTLSGISQYVDLQNERHLYDSVYHPVDKYDFNVYIGIITGIFNIVMNDWSLTHLMFVPHNTFGLKYYSYYLDNYCAKSLLNIKFFTSVPSIQYQYEIPGLYTLNKIISQICLTFFDSIDSQKETIVSEKYKEEIFLYFQNSLERSKSFSAYVRNEILNKLHLYQVIDIHQLSYNSCLLYNQLQLPQLNVDNLHSSLAKQSSFTKAMINNFYSFFRYQLSINLSFDSLKRSWLDEDKISIQFTQLVPLYKSSFSIFYYSQQTEYKFQKTLQLGRQIFAFFISYNNLKYTPNPTQMLDSRCNYIKHKLLTFYSSTYKLEYYIPLKNTQVYLFLYNKNNLHDIDLSYTNLINIKKLFLRESLISHYQLSYGIGFQLMIPIKQIPPLRIEYGYNVNNSQYVQLKVKR</sequence>
<evidence type="ECO:0000313" key="2">
    <source>
        <dbReference type="EMBL" id="SCW21328.1"/>
    </source>
</evidence>
<keyword evidence="2" id="KW-0150">Chloroplast</keyword>
<geneLocation type="chloroplast" evidence="2"/>
<accession>A0A1G4NRQ0</accession>
<keyword evidence="1" id="KW-0812">Transmembrane</keyword>
<evidence type="ECO:0000256" key="1">
    <source>
        <dbReference type="SAM" id="Phobius"/>
    </source>
</evidence>